<keyword evidence="1" id="KW-0863">Zinc-finger</keyword>
<evidence type="ECO:0000256" key="1">
    <source>
        <dbReference type="PROSITE-ProRule" id="PRU00047"/>
    </source>
</evidence>
<dbReference type="AlphaFoldDB" id="A0A662YQH3"/>
<feature type="region of interest" description="Disordered" evidence="2">
    <location>
        <begin position="249"/>
        <end position="268"/>
    </location>
</feature>
<feature type="domain" description="CCHC-type" evidence="3">
    <location>
        <begin position="235"/>
        <end position="249"/>
    </location>
</feature>
<evidence type="ECO:0000313" key="5">
    <source>
        <dbReference type="Proteomes" id="UP000289886"/>
    </source>
</evidence>
<comment type="caution">
    <text evidence="4">The sequence shown here is derived from an EMBL/GenBank/DDBJ whole genome shotgun (WGS) entry which is preliminary data.</text>
</comment>
<feature type="region of interest" description="Disordered" evidence="2">
    <location>
        <begin position="1"/>
        <end position="30"/>
    </location>
</feature>
<dbReference type="PANTHER" id="PTHR45823">
    <property type="entry name" value="T-SNARE COILED-COIL HOMOLOGY DOMAIN-CONTAINING PROTEIN"/>
    <property type="match status" value="1"/>
</dbReference>
<name>A0A662YQH3_ACIRT</name>
<feature type="compositionally biased region" description="Basic and acidic residues" evidence="2">
    <location>
        <begin position="257"/>
        <end position="268"/>
    </location>
</feature>
<reference evidence="4 5" key="1">
    <citation type="submission" date="2019-01" db="EMBL/GenBank/DDBJ databases">
        <title>Draft Genome and Complete Hox-Cluster Characterization of the Sterlet Sturgeon (Acipenser ruthenus).</title>
        <authorList>
            <person name="Wei Q."/>
        </authorList>
    </citation>
    <scope>NUCLEOTIDE SEQUENCE [LARGE SCALE GENOMIC DNA]</scope>
    <source>
        <strain evidence="4">WHYD16114868_AA</strain>
        <tissue evidence="4">Blood</tissue>
    </source>
</reference>
<protein>
    <recommendedName>
        <fullName evidence="3">CCHC-type domain-containing protein</fullName>
    </recommendedName>
</protein>
<gene>
    <name evidence="4" type="ORF">EOD39_12681</name>
</gene>
<keyword evidence="1" id="KW-0862">Zinc</keyword>
<dbReference type="InterPro" id="IPR001878">
    <property type="entry name" value="Znf_CCHC"/>
</dbReference>
<evidence type="ECO:0000256" key="2">
    <source>
        <dbReference type="SAM" id="MobiDB-lite"/>
    </source>
</evidence>
<dbReference type="GO" id="GO:0008270">
    <property type="term" value="F:zinc ion binding"/>
    <property type="evidence" value="ECO:0007669"/>
    <property type="project" value="UniProtKB-KW"/>
</dbReference>
<organism evidence="4 5">
    <name type="scientific">Acipenser ruthenus</name>
    <name type="common">Sterlet sturgeon</name>
    <dbReference type="NCBI Taxonomy" id="7906"/>
    <lineage>
        <taxon>Eukaryota</taxon>
        <taxon>Metazoa</taxon>
        <taxon>Chordata</taxon>
        <taxon>Craniata</taxon>
        <taxon>Vertebrata</taxon>
        <taxon>Euteleostomi</taxon>
        <taxon>Actinopterygii</taxon>
        <taxon>Chondrostei</taxon>
        <taxon>Acipenseriformes</taxon>
        <taxon>Acipenseridae</taxon>
        <taxon>Acipenser</taxon>
    </lineage>
</organism>
<dbReference type="PANTHER" id="PTHR45823:SF1">
    <property type="entry name" value="T-SNARE COILED-COIL HOMOLOGY DOMAIN-CONTAINING PROTEIN"/>
    <property type="match status" value="1"/>
</dbReference>
<sequence length="268" mass="29724">MAAAYVGEDPEQATVQKGVTDRRGEVKTGQYDGRSDWEAYQAKFQTVAQANGWSQRERAVRLIAALEGEALRALLDLNEMELTDSQAVLTALDRHFGSAEPAVNLRQHLASRSRRPGEKLGMFAAEVHYLTRKGYPSFTAEAQEDMATEAFLRGLTPESLRQHVRLSAPASLELAMKQAKAVEEVLEEGALMRTPGSNQYSYSQTQARPARQLEITEVATLDTVQGRPFDPQPCRCWRCSQQGHIQRFCSSASADPSSRRQGNERGPV</sequence>
<keyword evidence="5" id="KW-1185">Reference proteome</keyword>
<accession>A0A662YQH3</accession>
<evidence type="ECO:0000259" key="3">
    <source>
        <dbReference type="PROSITE" id="PS50158"/>
    </source>
</evidence>
<proteinExistence type="predicted"/>
<dbReference type="PROSITE" id="PS50158">
    <property type="entry name" value="ZF_CCHC"/>
    <property type="match status" value="1"/>
</dbReference>
<dbReference type="GO" id="GO:0003676">
    <property type="term" value="F:nucleic acid binding"/>
    <property type="evidence" value="ECO:0007669"/>
    <property type="project" value="InterPro"/>
</dbReference>
<dbReference type="Proteomes" id="UP000289886">
    <property type="component" value="Unassembled WGS sequence"/>
</dbReference>
<keyword evidence="1" id="KW-0479">Metal-binding</keyword>
<dbReference type="EMBL" id="SCEB01000568">
    <property type="protein sequence ID" value="RXM98752.1"/>
    <property type="molecule type" value="Genomic_DNA"/>
</dbReference>
<evidence type="ECO:0000313" key="4">
    <source>
        <dbReference type="EMBL" id="RXM98752.1"/>
    </source>
</evidence>